<name>A0A552U919_9SPHN</name>
<keyword evidence="2" id="KW-1185">Reference proteome</keyword>
<protein>
    <submittedName>
        <fullName evidence="1">Uncharacterized protein</fullName>
    </submittedName>
</protein>
<proteinExistence type="predicted"/>
<dbReference type="EMBL" id="VJWA01000002">
    <property type="protein sequence ID" value="TRW14711.1"/>
    <property type="molecule type" value="Genomic_DNA"/>
</dbReference>
<organism evidence="1 2">
    <name type="scientific">Glacieibacterium frigidum</name>
    <dbReference type="NCBI Taxonomy" id="2593303"/>
    <lineage>
        <taxon>Bacteria</taxon>
        <taxon>Pseudomonadati</taxon>
        <taxon>Pseudomonadota</taxon>
        <taxon>Alphaproteobacteria</taxon>
        <taxon>Sphingomonadales</taxon>
        <taxon>Sphingosinicellaceae</taxon>
        <taxon>Glacieibacterium</taxon>
    </lineage>
</organism>
<accession>A0A552U919</accession>
<comment type="caution">
    <text evidence="1">The sequence shown here is derived from an EMBL/GenBank/DDBJ whole genome shotgun (WGS) entry which is preliminary data.</text>
</comment>
<dbReference type="Proteomes" id="UP000317894">
    <property type="component" value="Unassembled WGS sequence"/>
</dbReference>
<reference evidence="1 2" key="1">
    <citation type="submission" date="2019-07" db="EMBL/GenBank/DDBJ databases">
        <title>Novel species isolated from glacier.</title>
        <authorList>
            <person name="Liu Q."/>
            <person name="Xin Y.-H."/>
        </authorList>
    </citation>
    <scope>NUCLEOTIDE SEQUENCE [LARGE SCALE GENOMIC DNA]</scope>
    <source>
        <strain evidence="1 2">LB1R16</strain>
    </source>
</reference>
<dbReference type="AlphaFoldDB" id="A0A552U919"/>
<evidence type="ECO:0000313" key="2">
    <source>
        <dbReference type="Proteomes" id="UP000317894"/>
    </source>
</evidence>
<dbReference type="RefSeq" id="WP_144237917.1">
    <property type="nucleotide sequence ID" value="NZ_VJWA01000002.1"/>
</dbReference>
<evidence type="ECO:0000313" key="1">
    <source>
        <dbReference type="EMBL" id="TRW14711.1"/>
    </source>
</evidence>
<gene>
    <name evidence="1" type="ORF">FMM06_13570</name>
</gene>
<sequence length="66" mass="7491">MVQVDVYRLDKRLERSFETDGGRLYDTMCGIAGRRVDSLVNFVLGDVSVMRVDLGRHGFAVLERLS</sequence>